<proteinExistence type="predicted"/>
<evidence type="ECO:0000313" key="2">
    <source>
        <dbReference type="Proteomes" id="UP000190435"/>
    </source>
</evidence>
<evidence type="ECO:0000313" key="1">
    <source>
        <dbReference type="EMBL" id="OOR90918.1"/>
    </source>
</evidence>
<keyword evidence="2" id="KW-1185">Reference proteome</keyword>
<reference evidence="1 2" key="1">
    <citation type="submission" date="2017-02" db="EMBL/GenBank/DDBJ databases">
        <title>Draft genome sequence of Moraxella caviae CCUG 355 type strain.</title>
        <authorList>
            <person name="Engstrom-Jakobsson H."/>
            <person name="Salva-Serra F."/>
            <person name="Thorell K."/>
            <person name="Gonzales-Siles L."/>
            <person name="Karlsson R."/>
            <person name="Boulund F."/>
            <person name="Engstrand L."/>
            <person name="Moore E."/>
        </authorList>
    </citation>
    <scope>NUCLEOTIDE SEQUENCE [LARGE SCALE GENOMIC DNA]</scope>
    <source>
        <strain evidence="1 2">CCUG 355</strain>
    </source>
</reference>
<dbReference type="AlphaFoldDB" id="A0A1T0A5P8"/>
<comment type="caution">
    <text evidence="1">The sequence shown here is derived from an EMBL/GenBank/DDBJ whole genome shotgun (WGS) entry which is preliminary data.</text>
</comment>
<name>A0A1T0A5P8_9GAMM</name>
<dbReference type="STRING" id="34060.B0181_04110"/>
<accession>A0A1T0A5P8</accession>
<organism evidence="1 2">
    <name type="scientific">Moraxella caviae</name>
    <dbReference type="NCBI Taxonomy" id="34060"/>
    <lineage>
        <taxon>Bacteria</taxon>
        <taxon>Pseudomonadati</taxon>
        <taxon>Pseudomonadota</taxon>
        <taxon>Gammaproteobacteria</taxon>
        <taxon>Moraxellales</taxon>
        <taxon>Moraxellaceae</taxon>
        <taxon>Moraxella</taxon>
    </lineage>
</organism>
<protein>
    <submittedName>
        <fullName evidence="1">Uncharacterized protein</fullName>
    </submittedName>
</protein>
<gene>
    <name evidence="1" type="ORF">B0181_04110</name>
</gene>
<dbReference type="EMBL" id="MUXU01000026">
    <property type="protein sequence ID" value="OOR90918.1"/>
    <property type="molecule type" value="Genomic_DNA"/>
</dbReference>
<dbReference type="Proteomes" id="UP000190435">
    <property type="component" value="Unassembled WGS sequence"/>
</dbReference>
<sequence length="144" mass="17369">MPSLHKIHPAFIKNSLAILNHARLWHKDYKRSLLLLNFIRPHVQACDFVSKFFMMAYIFLKFAENFAKNQRNIYQLFAKLHPKLKNHPKIRPKHTFATLFMRFLCRLWQKFATICNNAKLVWQSHGFKSWFKQHKPDQKTPPNH</sequence>